<dbReference type="Proteomes" id="UP000553776">
    <property type="component" value="Unassembled WGS sequence"/>
</dbReference>
<sequence>MIGFNTVLPLNKETTVEMFLEICRKWQKHSPYRTLEIDDKPIVDGLKYINDQESMEFVVVAGEVGVHCGVRYIKKDVDCEWRTDVVGLRTNVDFNVTIVTSRANFNVATYTRLPLKPYIVSLFLQETGVMLDDGITVEVEAKSVTRDNLSELASIINNKKKNLLPVVYVSKHFYGNHLTDPKRLALKLSGLAHVYFESDTSVSHELRHLTNEKNAYNGNIGIYWPNGDQNYYYRRDDTDHILNIINFVKKILNTRKIANENRWSYVQGLKYQSTVDLYRKGESEQKDLIEYALEENQDLKEQIESLESENRYLHSQVEILTPSDFNNRTAILLKGSEQELFPNEQIELVREILEEKLRSGSCSKRVEAIISSILASNENSNNKDVFINKIKLVLNSSNGLSRQGKRELQSLGFELSEDGKHFKIKIKGDERFSHSISKSPSDVRAAKNNFSEFKERFL</sequence>
<evidence type="ECO:0000313" key="3">
    <source>
        <dbReference type="Proteomes" id="UP000553776"/>
    </source>
</evidence>
<dbReference type="AlphaFoldDB" id="A0A841TP26"/>
<evidence type="ECO:0000313" key="2">
    <source>
        <dbReference type="EMBL" id="MBB6690027.1"/>
    </source>
</evidence>
<keyword evidence="1" id="KW-0175">Coiled coil</keyword>
<proteinExistence type="predicted"/>
<protein>
    <submittedName>
        <fullName evidence="2">Uncharacterized protein</fullName>
    </submittedName>
</protein>
<organism evidence="2 3">
    <name type="scientific">Cohnella xylanilytica</name>
    <dbReference type="NCBI Taxonomy" id="557555"/>
    <lineage>
        <taxon>Bacteria</taxon>
        <taxon>Bacillati</taxon>
        <taxon>Bacillota</taxon>
        <taxon>Bacilli</taxon>
        <taxon>Bacillales</taxon>
        <taxon>Paenibacillaceae</taxon>
        <taxon>Cohnella</taxon>
    </lineage>
</organism>
<accession>A0A841TP26</accession>
<reference evidence="2 3" key="1">
    <citation type="submission" date="2020-08" db="EMBL/GenBank/DDBJ databases">
        <title>Cohnella phylogeny.</title>
        <authorList>
            <person name="Dunlap C."/>
        </authorList>
    </citation>
    <scope>NUCLEOTIDE SEQUENCE [LARGE SCALE GENOMIC DNA]</scope>
    <source>
        <strain evidence="2 3">DSM 25239</strain>
    </source>
</reference>
<keyword evidence="3" id="KW-1185">Reference proteome</keyword>
<gene>
    <name evidence="2" type="ORF">H7B90_01300</name>
</gene>
<name>A0A841TP26_9BACL</name>
<dbReference type="RefSeq" id="WP_185134062.1">
    <property type="nucleotide sequence ID" value="NZ_BORM01000007.1"/>
</dbReference>
<evidence type="ECO:0000256" key="1">
    <source>
        <dbReference type="SAM" id="Coils"/>
    </source>
</evidence>
<comment type="caution">
    <text evidence="2">The sequence shown here is derived from an EMBL/GenBank/DDBJ whole genome shotgun (WGS) entry which is preliminary data.</text>
</comment>
<dbReference type="EMBL" id="JACJVR010000004">
    <property type="protein sequence ID" value="MBB6690027.1"/>
    <property type="molecule type" value="Genomic_DNA"/>
</dbReference>
<feature type="coiled-coil region" evidence="1">
    <location>
        <begin position="289"/>
        <end position="316"/>
    </location>
</feature>